<name>A0AAJ0I0L1_9PEZI</name>
<dbReference type="GeneID" id="87877437"/>
<gene>
    <name evidence="1" type="ORF">B0T23DRAFT_422966</name>
</gene>
<comment type="caution">
    <text evidence="1">The sequence shown here is derived from an EMBL/GenBank/DDBJ whole genome shotgun (WGS) entry which is preliminary data.</text>
</comment>
<dbReference type="AlphaFoldDB" id="A0AAJ0I0L1"/>
<keyword evidence="2" id="KW-1185">Reference proteome</keyword>
<proteinExistence type="predicted"/>
<dbReference type="Proteomes" id="UP001285908">
    <property type="component" value="Unassembled WGS sequence"/>
</dbReference>
<reference evidence="1 2" key="1">
    <citation type="journal article" date="2023" name="Mol. Phylogenet. Evol.">
        <title>Genome-scale phylogeny and comparative genomics of the fungal order Sordariales.</title>
        <authorList>
            <person name="Hensen N."/>
            <person name="Bonometti L."/>
            <person name="Westerberg I."/>
            <person name="Brannstrom I.O."/>
            <person name="Guillou S."/>
            <person name="Cros-Aarteil S."/>
            <person name="Calhoun S."/>
            <person name="Haridas S."/>
            <person name="Kuo A."/>
            <person name="Mondo S."/>
            <person name="Pangilinan J."/>
            <person name="Riley R."/>
            <person name="LaButti K."/>
            <person name="Andreopoulos B."/>
            <person name="Lipzen A."/>
            <person name="Chen C."/>
            <person name="Yan M."/>
            <person name="Daum C."/>
            <person name="Ng V."/>
            <person name="Clum A."/>
            <person name="Steindorff A."/>
            <person name="Ohm R.A."/>
            <person name="Martin F."/>
            <person name="Silar P."/>
            <person name="Natvig D.O."/>
            <person name="Lalanne C."/>
            <person name="Gautier V."/>
            <person name="Ament-Velasquez S.L."/>
            <person name="Kruys A."/>
            <person name="Hutchinson M.I."/>
            <person name="Powell A.J."/>
            <person name="Barry K."/>
            <person name="Miller A.N."/>
            <person name="Grigoriev I.V."/>
            <person name="Debuchy R."/>
            <person name="Gladieux P."/>
            <person name="Hiltunen Thoren M."/>
            <person name="Johannesson H."/>
        </authorList>
    </citation>
    <scope>NUCLEOTIDE SEQUENCE [LARGE SCALE GENOMIC DNA]</scope>
    <source>
        <strain evidence="1 2">FGSC 10403</strain>
    </source>
</reference>
<evidence type="ECO:0000313" key="2">
    <source>
        <dbReference type="Proteomes" id="UP001285908"/>
    </source>
</evidence>
<sequence length="221" mass="24228">MYCILISDDFFDMYALTGSVPSKCPGLNHMQVQDILLCTSTSSSGTPVPDAFMYQCEGASQASPFWPHMFTLATASRHCLLSEANHPCTSNKVSHNMYTAAMSFRGRIAVQTTCISQEVLAQGGKDALKLLGTRTHRFDEPSKLTLNHQLSQSFPKTWRRRVPRGVTDLASSTIDWGASSACSDYTNYLELLSRSGSPVLCVIQFTPDSLVSVHPVGYCSL</sequence>
<accession>A0AAJ0I0L1</accession>
<dbReference type="RefSeq" id="XP_062689019.1">
    <property type="nucleotide sequence ID" value="XM_062839815.1"/>
</dbReference>
<dbReference type="EMBL" id="JAULSX010000008">
    <property type="protein sequence ID" value="KAK3486462.1"/>
    <property type="molecule type" value="Genomic_DNA"/>
</dbReference>
<protein>
    <submittedName>
        <fullName evidence="1">Uncharacterized protein</fullName>
    </submittedName>
</protein>
<evidence type="ECO:0000313" key="1">
    <source>
        <dbReference type="EMBL" id="KAK3486462.1"/>
    </source>
</evidence>
<organism evidence="1 2">
    <name type="scientific">Neurospora hispaniola</name>
    <dbReference type="NCBI Taxonomy" id="588809"/>
    <lineage>
        <taxon>Eukaryota</taxon>
        <taxon>Fungi</taxon>
        <taxon>Dikarya</taxon>
        <taxon>Ascomycota</taxon>
        <taxon>Pezizomycotina</taxon>
        <taxon>Sordariomycetes</taxon>
        <taxon>Sordariomycetidae</taxon>
        <taxon>Sordariales</taxon>
        <taxon>Sordariaceae</taxon>
        <taxon>Neurospora</taxon>
    </lineage>
</organism>